<reference evidence="2 3" key="1">
    <citation type="submission" date="2018-03" db="EMBL/GenBank/DDBJ databases">
        <authorList>
            <person name="Guldener U."/>
        </authorList>
    </citation>
    <scope>NUCLEOTIDE SEQUENCE [LARGE SCALE GENOMIC DNA]</scope>
    <source>
        <strain evidence="2 3">NBRC100155</strain>
    </source>
</reference>
<proteinExistence type="predicted"/>
<dbReference type="AlphaFoldDB" id="A0A5C3E565"/>
<name>A0A5C3E565_9BASI</name>
<gene>
    <name evidence="2" type="ORF">UTRI_03107</name>
</gene>
<evidence type="ECO:0008006" key="4">
    <source>
        <dbReference type="Google" id="ProtNLM"/>
    </source>
</evidence>
<accession>A0A5C3E565</accession>
<evidence type="ECO:0000313" key="3">
    <source>
        <dbReference type="Proteomes" id="UP000324022"/>
    </source>
</evidence>
<evidence type="ECO:0000256" key="1">
    <source>
        <dbReference type="SAM" id="SignalP"/>
    </source>
</evidence>
<sequence>MFVPPKLSFILLCGVWSMLLVQGHPHKIHSLVRRASVEDCTNRIVTNLQESLPWNASAVGCFKDGADVKWTFDSPDFLRPEGWHVCSWDAAFFVPRHYS</sequence>
<feature type="signal peptide" evidence="1">
    <location>
        <begin position="1"/>
        <end position="23"/>
    </location>
</feature>
<feature type="chain" id="PRO_5023076466" description="S-protein homolog" evidence="1">
    <location>
        <begin position="24"/>
        <end position="99"/>
    </location>
</feature>
<dbReference type="Proteomes" id="UP000324022">
    <property type="component" value="Unassembled WGS sequence"/>
</dbReference>
<protein>
    <recommendedName>
        <fullName evidence="4">S-protein homolog</fullName>
    </recommendedName>
</protein>
<organism evidence="2 3">
    <name type="scientific">Ustilago trichophora</name>
    <dbReference type="NCBI Taxonomy" id="86804"/>
    <lineage>
        <taxon>Eukaryota</taxon>
        <taxon>Fungi</taxon>
        <taxon>Dikarya</taxon>
        <taxon>Basidiomycota</taxon>
        <taxon>Ustilaginomycotina</taxon>
        <taxon>Ustilaginomycetes</taxon>
        <taxon>Ustilaginales</taxon>
        <taxon>Ustilaginaceae</taxon>
        <taxon>Ustilago</taxon>
    </lineage>
</organism>
<keyword evidence="3" id="KW-1185">Reference proteome</keyword>
<keyword evidence="1" id="KW-0732">Signal</keyword>
<dbReference type="EMBL" id="OOIN01000012">
    <property type="protein sequence ID" value="SPO25742.1"/>
    <property type="molecule type" value="Genomic_DNA"/>
</dbReference>
<evidence type="ECO:0000313" key="2">
    <source>
        <dbReference type="EMBL" id="SPO25742.1"/>
    </source>
</evidence>